<accession>A0A7J7YJ03</accession>
<dbReference type="EMBL" id="JACAGC010000006">
    <property type="protein sequence ID" value="KAF6361798.1"/>
    <property type="molecule type" value="Genomic_DNA"/>
</dbReference>
<name>A0A7J7YJ03_RHIFE</name>
<evidence type="ECO:0000313" key="2">
    <source>
        <dbReference type="Proteomes" id="UP000585614"/>
    </source>
</evidence>
<gene>
    <name evidence="1" type="ORF">mRhiFer1_010836</name>
</gene>
<dbReference type="Proteomes" id="UP000585614">
    <property type="component" value="Unassembled WGS sequence"/>
</dbReference>
<proteinExistence type="predicted"/>
<sequence>MAKFVLAGRADCPFYAKAEVLADYLQKNLPDFQIFKITQHPHVWEEWLKDLCEKNKWSHEDSPIIWRELLDRGGKGLLLGGYNEFLEHAQLYYGVTSSMTTELMKVIAQENLGSHIEKELEKEALKSLIDPLQ</sequence>
<comment type="caution">
    <text evidence="1">The sequence shown here is derived from an EMBL/GenBank/DDBJ whole genome shotgun (WGS) entry which is preliminary data.</text>
</comment>
<dbReference type="AlphaFoldDB" id="A0A7J7YJ03"/>
<organism evidence="1 2">
    <name type="scientific">Rhinolophus ferrumequinum</name>
    <name type="common">Greater horseshoe bat</name>
    <dbReference type="NCBI Taxonomy" id="59479"/>
    <lineage>
        <taxon>Eukaryota</taxon>
        <taxon>Metazoa</taxon>
        <taxon>Chordata</taxon>
        <taxon>Craniata</taxon>
        <taxon>Vertebrata</taxon>
        <taxon>Euteleostomi</taxon>
        <taxon>Mammalia</taxon>
        <taxon>Eutheria</taxon>
        <taxon>Laurasiatheria</taxon>
        <taxon>Chiroptera</taxon>
        <taxon>Yinpterochiroptera</taxon>
        <taxon>Rhinolophoidea</taxon>
        <taxon>Rhinolophidae</taxon>
        <taxon>Rhinolophinae</taxon>
        <taxon>Rhinolophus</taxon>
    </lineage>
</organism>
<protein>
    <submittedName>
        <fullName evidence="1">Malate dehydrogenase 1B</fullName>
    </submittedName>
</protein>
<reference evidence="1 2" key="1">
    <citation type="journal article" date="2020" name="Nature">
        <title>Six reference-quality genomes reveal evolution of bat adaptations.</title>
        <authorList>
            <person name="Jebb D."/>
            <person name="Huang Z."/>
            <person name="Pippel M."/>
            <person name="Hughes G.M."/>
            <person name="Lavrichenko K."/>
            <person name="Devanna P."/>
            <person name="Winkler S."/>
            <person name="Jermiin L.S."/>
            <person name="Skirmuntt E.C."/>
            <person name="Katzourakis A."/>
            <person name="Burkitt-Gray L."/>
            <person name="Ray D.A."/>
            <person name="Sullivan K.A.M."/>
            <person name="Roscito J.G."/>
            <person name="Kirilenko B.M."/>
            <person name="Davalos L.M."/>
            <person name="Corthals A.P."/>
            <person name="Power M.L."/>
            <person name="Jones G."/>
            <person name="Ransome R.D."/>
            <person name="Dechmann D.K.N."/>
            <person name="Locatelli A.G."/>
            <person name="Puechmaille S.J."/>
            <person name="Fedrigo O."/>
            <person name="Jarvis E.D."/>
            <person name="Hiller M."/>
            <person name="Vernes S.C."/>
            <person name="Myers E.W."/>
            <person name="Teeling E.C."/>
        </authorList>
    </citation>
    <scope>NUCLEOTIDE SEQUENCE [LARGE SCALE GENOMIC DNA]</scope>
    <source>
        <strain evidence="1">MRhiFer1</strain>
        <tissue evidence="1">Lung</tissue>
    </source>
</reference>
<evidence type="ECO:0000313" key="1">
    <source>
        <dbReference type="EMBL" id="KAF6361798.1"/>
    </source>
</evidence>